<dbReference type="InterPro" id="IPR006094">
    <property type="entry name" value="Oxid_FAD_bind_N"/>
</dbReference>
<evidence type="ECO:0000313" key="8">
    <source>
        <dbReference type="Proteomes" id="UP001596524"/>
    </source>
</evidence>
<feature type="domain" description="FAD-binding PCMH-type" evidence="6">
    <location>
        <begin position="23"/>
        <end position="193"/>
    </location>
</feature>
<dbReference type="Pfam" id="PF01565">
    <property type="entry name" value="FAD_binding_4"/>
    <property type="match status" value="1"/>
</dbReference>
<accession>A0ABW2N3V9</accession>
<dbReference type="PANTHER" id="PTHR42973:SF39">
    <property type="entry name" value="FAD-BINDING PCMH-TYPE DOMAIN-CONTAINING PROTEIN"/>
    <property type="match status" value="1"/>
</dbReference>
<comment type="caution">
    <text evidence="7">The sequence shown here is derived from an EMBL/GenBank/DDBJ whole genome shotgun (WGS) entry which is preliminary data.</text>
</comment>
<dbReference type="InterPro" id="IPR012951">
    <property type="entry name" value="BBE"/>
</dbReference>
<protein>
    <submittedName>
        <fullName evidence="7">FAD-binding oxidoreductase</fullName>
    </submittedName>
</protein>
<evidence type="ECO:0000256" key="5">
    <source>
        <dbReference type="ARBA" id="ARBA00023002"/>
    </source>
</evidence>
<proteinExistence type="inferred from homology"/>
<dbReference type="SUPFAM" id="SSF56176">
    <property type="entry name" value="FAD-binding/transporter-associated domain-like"/>
    <property type="match status" value="1"/>
</dbReference>
<evidence type="ECO:0000259" key="6">
    <source>
        <dbReference type="PROSITE" id="PS51387"/>
    </source>
</evidence>
<name>A0ABW2N3V9_9ACTN</name>
<keyword evidence="5" id="KW-0560">Oxidoreductase</keyword>
<evidence type="ECO:0000256" key="1">
    <source>
        <dbReference type="ARBA" id="ARBA00001974"/>
    </source>
</evidence>
<dbReference type="Gene3D" id="3.30.465.10">
    <property type="match status" value="1"/>
</dbReference>
<dbReference type="Proteomes" id="UP001596524">
    <property type="component" value="Unassembled WGS sequence"/>
</dbReference>
<evidence type="ECO:0000313" key="7">
    <source>
        <dbReference type="EMBL" id="MFC7360762.1"/>
    </source>
</evidence>
<dbReference type="InterPro" id="IPR006093">
    <property type="entry name" value="Oxy_OxRdtase_FAD_BS"/>
</dbReference>
<dbReference type="InterPro" id="IPR016169">
    <property type="entry name" value="FAD-bd_PCMH_sub2"/>
</dbReference>
<organism evidence="7 8">
    <name type="scientific">Nocardioides astragali</name>
    <dbReference type="NCBI Taxonomy" id="1776736"/>
    <lineage>
        <taxon>Bacteria</taxon>
        <taxon>Bacillati</taxon>
        <taxon>Actinomycetota</taxon>
        <taxon>Actinomycetes</taxon>
        <taxon>Propionibacteriales</taxon>
        <taxon>Nocardioidaceae</taxon>
        <taxon>Nocardioides</taxon>
    </lineage>
</organism>
<dbReference type="InterPro" id="IPR016166">
    <property type="entry name" value="FAD-bd_PCMH"/>
</dbReference>
<dbReference type="Gene3D" id="3.40.462.20">
    <property type="match status" value="1"/>
</dbReference>
<dbReference type="RefSeq" id="WP_255888709.1">
    <property type="nucleotide sequence ID" value="NZ_JAFMZM010000001.1"/>
</dbReference>
<keyword evidence="3" id="KW-0285">Flavoprotein</keyword>
<dbReference type="PROSITE" id="PS00862">
    <property type="entry name" value="OX2_COVAL_FAD"/>
    <property type="match status" value="1"/>
</dbReference>
<keyword evidence="8" id="KW-1185">Reference proteome</keyword>
<evidence type="ECO:0000256" key="4">
    <source>
        <dbReference type="ARBA" id="ARBA00022827"/>
    </source>
</evidence>
<dbReference type="Gene3D" id="3.30.43.10">
    <property type="entry name" value="Uridine Diphospho-n-acetylenolpyruvylglucosamine Reductase, domain 2"/>
    <property type="match status" value="1"/>
</dbReference>
<dbReference type="InterPro" id="IPR016167">
    <property type="entry name" value="FAD-bd_PCMH_sub1"/>
</dbReference>
<comment type="similarity">
    <text evidence="2">Belongs to the oxygen-dependent FAD-linked oxidoreductase family.</text>
</comment>
<dbReference type="Pfam" id="PF08031">
    <property type="entry name" value="BBE"/>
    <property type="match status" value="1"/>
</dbReference>
<dbReference type="PROSITE" id="PS51387">
    <property type="entry name" value="FAD_PCMH"/>
    <property type="match status" value="1"/>
</dbReference>
<keyword evidence="4" id="KW-0274">FAD</keyword>
<dbReference type="InterPro" id="IPR036318">
    <property type="entry name" value="FAD-bd_PCMH-like_sf"/>
</dbReference>
<dbReference type="PANTHER" id="PTHR42973">
    <property type="entry name" value="BINDING OXIDOREDUCTASE, PUTATIVE (AFU_ORTHOLOGUE AFUA_1G17690)-RELATED"/>
    <property type="match status" value="1"/>
</dbReference>
<dbReference type="EMBL" id="JBHTCH010000014">
    <property type="protein sequence ID" value="MFC7360762.1"/>
    <property type="molecule type" value="Genomic_DNA"/>
</dbReference>
<gene>
    <name evidence="7" type="ORF">ACFQO6_10815</name>
</gene>
<sequence length="427" mass="44439">MSLQTTAIRPGDEGYDAARTTITGTAAPAVVLRPSTTEEVVESIGLAREEGLPLAVRSGGHNLLNFGNIDDGAVLDLSLLDTVEVLDGDRVRLGAGATWGHVAEQLRPHGLAITSGDTMSVGVGGLTQAGGIGWMVRKHGLTIDSVVAAEVVTAAGEVVRASATENPDLFWAIRGGAGNFGIVTAFELQAQRVGTIHFGSIAFALDDLPQLIKGWAAVMSTAPDELTSTLLLMPGFGDLPAGVILFVAYCGDDPAAIDPLRAIGTVVADDVAEKPYADVLEEAHPPAGILPVVGNTFVETIDDDLVSAVTSAYATGGRVVFLRSLGGAFGRVAPDATAFAHRSAEALVVSAAFLPMDATPEQVESAQAVWRSIGDQGIGSYAGFLGSDTEADLAALWPGETRERLVAVKRTWDPDNTFRRNFNVSPD</sequence>
<dbReference type="InterPro" id="IPR050416">
    <property type="entry name" value="FAD-linked_Oxidoreductase"/>
</dbReference>
<evidence type="ECO:0000256" key="2">
    <source>
        <dbReference type="ARBA" id="ARBA00005466"/>
    </source>
</evidence>
<comment type="cofactor">
    <cofactor evidence="1">
        <name>FAD</name>
        <dbReference type="ChEBI" id="CHEBI:57692"/>
    </cofactor>
</comment>
<reference evidence="8" key="1">
    <citation type="journal article" date="2019" name="Int. J. Syst. Evol. Microbiol.">
        <title>The Global Catalogue of Microorganisms (GCM) 10K type strain sequencing project: providing services to taxonomists for standard genome sequencing and annotation.</title>
        <authorList>
            <consortium name="The Broad Institute Genomics Platform"/>
            <consortium name="The Broad Institute Genome Sequencing Center for Infectious Disease"/>
            <person name="Wu L."/>
            <person name="Ma J."/>
        </authorList>
    </citation>
    <scope>NUCLEOTIDE SEQUENCE [LARGE SCALE GENOMIC DNA]</scope>
    <source>
        <strain evidence="8">FCH27</strain>
    </source>
</reference>
<evidence type="ECO:0000256" key="3">
    <source>
        <dbReference type="ARBA" id="ARBA00022630"/>
    </source>
</evidence>